<gene>
    <name evidence="3" type="ORF">METZ01_LOCUS96052</name>
</gene>
<evidence type="ECO:0000256" key="2">
    <source>
        <dbReference type="ARBA" id="ARBA00023002"/>
    </source>
</evidence>
<dbReference type="Pfam" id="PF00106">
    <property type="entry name" value="adh_short"/>
    <property type="match status" value="1"/>
</dbReference>
<reference evidence="3" key="1">
    <citation type="submission" date="2018-05" db="EMBL/GenBank/DDBJ databases">
        <authorList>
            <person name="Lanie J.A."/>
            <person name="Ng W.-L."/>
            <person name="Kazmierczak K.M."/>
            <person name="Andrzejewski T.M."/>
            <person name="Davidsen T.M."/>
            <person name="Wayne K.J."/>
            <person name="Tettelin H."/>
            <person name="Glass J.I."/>
            <person name="Rusch D."/>
            <person name="Podicherti R."/>
            <person name="Tsui H.-C.T."/>
            <person name="Winkler M.E."/>
        </authorList>
    </citation>
    <scope>NUCLEOTIDE SEQUENCE</scope>
</reference>
<protein>
    <recommendedName>
        <fullName evidence="4">Oxidoreductase</fullName>
    </recommendedName>
</protein>
<proteinExistence type="inferred from homology"/>
<name>A0A381VTV6_9ZZZZ</name>
<dbReference type="PRINTS" id="PR00081">
    <property type="entry name" value="GDHRDH"/>
</dbReference>
<evidence type="ECO:0008006" key="4">
    <source>
        <dbReference type="Google" id="ProtNLM"/>
    </source>
</evidence>
<dbReference type="GO" id="GO:0016020">
    <property type="term" value="C:membrane"/>
    <property type="evidence" value="ECO:0007669"/>
    <property type="project" value="TreeGrafter"/>
</dbReference>
<evidence type="ECO:0000313" key="3">
    <source>
        <dbReference type="EMBL" id="SVA43198.1"/>
    </source>
</evidence>
<comment type="similarity">
    <text evidence="1">Belongs to the short-chain dehydrogenases/reductases (SDR) family.</text>
</comment>
<accession>A0A381VTV6</accession>
<dbReference type="PANTHER" id="PTHR44196">
    <property type="entry name" value="DEHYDROGENASE/REDUCTASE SDR FAMILY MEMBER 7B"/>
    <property type="match status" value="1"/>
</dbReference>
<dbReference type="InterPro" id="IPR036291">
    <property type="entry name" value="NAD(P)-bd_dom_sf"/>
</dbReference>
<evidence type="ECO:0000256" key="1">
    <source>
        <dbReference type="ARBA" id="ARBA00006484"/>
    </source>
</evidence>
<dbReference type="AlphaFoldDB" id="A0A381VTV6"/>
<dbReference type="PANTHER" id="PTHR44196:SF1">
    <property type="entry name" value="DEHYDROGENASE_REDUCTASE SDR FAMILY MEMBER 7B"/>
    <property type="match status" value="1"/>
</dbReference>
<dbReference type="SUPFAM" id="SSF51735">
    <property type="entry name" value="NAD(P)-binding Rossmann-fold domains"/>
    <property type="match status" value="1"/>
</dbReference>
<sequence>MNILITGSSSGIGETVARRFVHAGHHVILMARRTDLLVGLADELNGGGQTNAVAAAGDVGVWNDCIRVVETGTIAFGHIDGLVNAAGGWVDDPLDEATAADINRFIRTDVTGATYITRAILPELRRNRDGRIVHINGLQGLIRQRPPVLYTMVESAVRGLCESLRWEAATYGVQVGLITLGGVANTESDDPDPAVLKNGERGPLLSRGEVADAIMYMMSRPKGVNIDEMVLTPLGQTS</sequence>
<dbReference type="InterPro" id="IPR002347">
    <property type="entry name" value="SDR_fam"/>
</dbReference>
<organism evidence="3">
    <name type="scientific">marine metagenome</name>
    <dbReference type="NCBI Taxonomy" id="408172"/>
    <lineage>
        <taxon>unclassified sequences</taxon>
        <taxon>metagenomes</taxon>
        <taxon>ecological metagenomes</taxon>
    </lineage>
</organism>
<keyword evidence="2" id="KW-0560">Oxidoreductase</keyword>
<dbReference type="CDD" id="cd05233">
    <property type="entry name" value="SDR_c"/>
    <property type="match status" value="1"/>
</dbReference>
<dbReference type="EMBL" id="UINC01009642">
    <property type="protein sequence ID" value="SVA43198.1"/>
    <property type="molecule type" value="Genomic_DNA"/>
</dbReference>
<dbReference type="Gene3D" id="3.40.50.720">
    <property type="entry name" value="NAD(P)-binding Rossmann-like Domain"/>
    <property type="match status" value="1"/>
</dbReference>
<dbReference type="GO" id="GO:0016491">
    <property type="term" value="F:oxidoreductase activity"/>
    <property type="evidence" value="ECO:0007669"/>
    <property type="project" value="UniProtKB-KW"/>
</dbReference>